<comment type="caution">
    <text evidence="10">The sequence shown here is derived from an EMBL/GenBank/DDBJ whole genome shotgun (WGS) entry which is preliminary data.</text>
</comment>
<feature type="transmembrane region" description="Helical" evidence="9">
    <location>
        <begin position="152"/>
        <end position="170"/>
    </location>
</feature>
<feature type="transmembrane region" description="Helical" evidence="9">
    <location>
        <begin position="233"/>
        <end position="253"/>
    </location>
</feature>
<evidence type="ECO:0000256" key="1">
    <source>
        <dbReference type="ARBA" id="ARBA00004651"/>
    </source>
</evidence>
<keyword evidence="6 9" id="KW-0029">Amino-acid transport</keyword>
<proteinExistence type="inferred from homology"/>
<accession>A0A0F5I7N5</accession>
<evidence type="ECO:0000256" key="9">
    <source>
        <dbReference type="RuleBase" id="RU362122"/>
    </source>
</evidence>
<dbReference type="GO" id="GO:0005886">
    <property type="term" value="C:plasma membrane"/>
    <property type="evidence" value="ECO:0007669"/>
    <property type="project" value="UniProtKB-SubCell"/>
</dbReference>
<keyword evidence="3 9" id="KW-0813">Transport</keyword>
<feature type="transmembrane region" description="Helical" evidence="9">
    <location>
        <begin position="41"/>
        <end position="61"/>
    </location>
</feature>
<comment type="function">
    <text evidence="9">Component of the transport system for branched-chain amino acids.</text>
</comment>
<evidence type="ECO:0000313" key="11">
    <source>
        <dbReference type="Proteomes" id="UP000031563"/>
    </source>
</evidence>
<dbReference type="GO" id="GO:0015820">
    <property type="term" value="P:L-leucine transport"/>
    <property type="evidence" value="ECO:0007669"/>
    <property type="project" value="TreeGrafter"/>
</dbReference>
<feature type="transmembrane region" description="Helical" evidence="9">
    <location>
        <begin position="7"/>
        <end position="29"/>
    </location>
</feature>
<feature type="transmembrane region" description="Helical" evidence="9">
    <location>
        <begin position="82"/>
        <end position="99"/>
    </location>
</feature>
<dbReference type="Proteomes" id="UP000031563">
    <property type="component" value="Unassembled WGS sequence"/>
</dbReference>
<dbReference type="GO" id="GO:0015818">
    <property type="term" value="P:isoleucine transport"/>
    <property type="evidence" value="ECO:0007669"/>
    <property type="project" value="TreeGrafter"/>
</dbReference>
<keyword evidence="4" id="KW-1003">Cell membrane</keyword>
<evidence type="ECO:0000256" key="8">
    <source>
        <dbReference type="ARBA" id="ARBA00023136"/>
    </source>
</evidence>
<dbReference type="AlphaFoldDB" id="A0A0F5I7N5"/>
<dbReference type="GO" id="GO:0005304">
    <property type="term" value="F:L-valine transmembrane transporter activity"/>
    <property type="evidence" value="ECO:0007669"/>
    <property type="project" value="TreeGrafter"/>
</dbReference>
<protein>
    <recommendedName>
        <fullName evidence="9">Branched-chain amino acid transport system carrier protein</fullName>
    </recommendedName>
</protein>
<feature type="transmembrane region" description="Helical" evidence="9">
    <location>
        <begin position="119"/>
        <end position="140"/>
    </location>
</feature>
<evidence type="ECO:0000256" key="5">
    <source>
        <dbReference type="ARBA" id="ARBA00022692"/>
    </source>
</evidence>
<keyword evidence="11" id="KW-1185">Reference proteome</keyword>
<evidence type="ECO:0000256" key="7">
    <source>
        <dbReference type="ARBA" id="ARBA00022989"/>
    </source>
</evidence>
<evidence type="ECO:0000256" key="4">
    <source>
        <dbReference type="ARBA" id="ARBA00022475"/>
    </source>
</evidence>
<reference evidence="10" key="1">
    <citation type="submission" date="2015-02" db="EMBL/GenBank/DDBJ databases">
        <title>Genome Assembly of Bacillaceae bacterium MTCC 8252.</title>
        <authorList>
            <person name="Verma A."/>
            <person name="Khatri I."/>
            <person name="Mual P."/>
            <person name="Subramanian S."/>
            <person name="Krishnamurthi S."/>
        </authorList>
    </citation>
    <scope>NUCLEOTIDE SEQUENCE [LARGE SCALE GENOMIC DNA]</scope>
    <source>
        <strain evidence="10">MTCC 8252</strain>
    </source>
</reference>
<gene>
    <name evidence="10" type="ORF">QY95_00780</name>
</gene>
<feature type="transmembrane region" description="Helical" evidence="9">
    <location>
        <begin position="315"/>
        <end position="334"/>
    </location>
</feature>
<keyword evidence="7 9" id="KW-1133">Transmembrane helix</keyword>
<evidence type="ECO:0000256" key="2">
    <source>
        <dbReference type="ARBA" id="ARBA00008540"/>
    </source>
</evidence>
<dbReference type="Pfam" id="PF05525">
    <property type="entry name" value="Branch_AA_trans"/>
    <property type="match status" value="1"/>
</dbReference>
<name>A0A0F5I7N5_BACTR</name>
<dbReference type="PANTHER" id="PTHR30588:SF0">
    <property type="entry name" value="BRANCHED-CHAIN AMINO ACID PERMEASE BRNQ"/>
    <property type="match status" value="1"/>
</dbReference>
<dbReference type="RefSeq" id="WP_040047972.1">
    <property type="nucleotide sequence ID" value="NZ_JWIR02000023.1"/>
</dbReference>
<evidence type="ECO:0000256" key="3">
    <source>
        <dbReference type="ARBA" id="ARBA00022448"/>
    </source>
</evidence>
<dbReference type="InterPro" id="IPR004685">
    <property type="entry name" value="Brnchd-chn_aa_trnsp_Livcs"/>
</dbReference>
<sequence length="453" mass="48661">MKTKLSFSSYFVIGVMLFALFFGAGNLIFPAQLGQYAGTNLWPAAIGFLITGVGLPFLGILAMGFSGSANLQELASRIHPTYAVIFTSLLYLTIGPFFATPRTGTVAYDIGIAPFVGGSQQVGLLIFTLIFFGITMWLCLNPTKIVDRVGKILSPGIIILLVALLVMVVVNPMGTPQASQDAYTDGAFVKGFLEGYNTMDALASLVFGIIVINAVRALGVTSRREILSATMKSGLVATAFLALIYVGIAYLGATSVESVGLFDTGGPVLSSAASYYFGSFGSVVLAIIIILACLTTSIGLITACGEYFHTIVPRVSYKAFVVFFSLFSFTIANFGLSNIIMYSVPVLMLLYPLAITLMLLTFLSPMFNHVRLVYVAATITAFMVSVIDGLKTFCDTFGMEYFSWMQPVISFYEQYLPLYGQGLGWLLPVLAVILITGVIARIQHLPAAEEVSS</sequence>
<organism evidence="10 11">
    <name type="scientific">Bacillus thermotolerans</name>
    <name type="common">Quasibacillus thermotolerans</name>
    <dbReference type="NCBI Taxonomy" id="1221996"/>
    <lineage>
        <taxon>Bacteria</taxon>
        <taxon>Bacillati</taxon>
        <taxon>Bacillota</taxon>
        <taxon>Bacilli</taxon>
        <taxon>Bacillales</taxon>
        <taxon>Bacillaceae</taxon>
        <taxon>Bacillus</taxon>
    </lineage>
</organism>
<feature type="transmembrane region" description="Helical" evidence="9">
    <location>
        <begin position="201"/>
        <end position="221"/>
    </location>
</feature>
<feature type="transmembrane region" description="Helical" evidence="9">
    <location>
        <begin position="273"/>
        <end position="303"/>
    </location>
</feature>
<evidence type="ECO:0000313" key="10">
    <source>
        <dbReference type="EMBL" id="KKB41300.1"/>
    </source>
</evidence>
<keyword evidence="8 9" id="KW-0472">Membrane</keyword>
<dbReference type="NCBIfam" id="TIGR00796">
    <property type="entry name" value="livcs"/>
    <property type="match status" value="1"/>
</dbReference>
<dbReference type="GO" id="GO:0015188">
    <property type="term" value="F:L-isoleucine transmembrane transporter activity"/>
    <property type="evidence" value="ECO:0007669"/>
    <property type="project" value="TreeGrafter"/>
</dbReference>
<dbReference type="EMBL" id="JWIR02000023">
    <property type="protein sequence ID" value="KKB41300.1"/>
    <property type="molecule type" value="Genomic_DNA"/>
</dbReference>
<feature type="transmembrane region" description="Helical" evidence="9">
    <location>
        <begin position="372"/>
        <end position="390"/>
    </location>
</feature>
<keyword evidence="5 9" id="KW-0812">Transmembrane</keyword>
<evidence type="ECO:0000256" key="6">
    <source>
        <dbReference type="ARBA" id="ARBA00022970"/>
    </source>
</evidence>
<feature type="transmembrane region" description="Helical" evidence="9">
    <location>
        <begin position="422"/>
        <end position="440"/>
    </location>
</feature>
<feature type="transmembrane region" description="Helical" evidence="9">
    <location>
        <begin position="340"/>
        <end position="360"/>
    </location>
</feature>
<dbReference type="GO" id="GO:0015190">
    <property type="term" value="F:L-leucine transmembrane transporter activity"/>
    <property type="evidence" value="ECO:0007669"/>
    <property type="project" value="TreeGrafter"/>
</dbReference>
<comment type="subcellular location">
    <subcellularLocation>
        <location evidence="1 9">Cell membrane</location>
        <topology evidence="1 9">Multi-pass membrane protein</topology>
    </subcellularLocation>
</comment>
<dbReference type="PANTHER" id="PTHR30588">
    <property type="entry name" value="BRANCHED-CHAIN AMINO ACID TRANSPORT SYSTEM 2 CARRIER PROTEIN"/>
    <property type="match status" value="1"/>
</dbReference>
<comment type="similarity">
    <text evidence="2 9">Belongs to the branched chain amino acid transporter family.</text>
</comment>
<dbReference type="OrthoDB" id="9783920at2"/>